<gene>
    <name evidence="4" type="primary">LOC104243727</name>
</gene>
<dbReference type="SMART" id="SM00499">
    <property type="entry name" value="AAI"/>
    <property type="match status" value="1"/>
</dbReference>
<proteinExistence type="predicted"/>
<accession>A0A1U7Y2A6</accession>
<dbReference type="SUPFAM" id="SSF47699">
    <property type="entry name" value="Bifunctional inhibitor/lipid-transfer protein/seed storage 2S albumin"/>
    <property type="match status" value="1"/>
</dbReference>
<dbReference type="Gene3D" id="1.10.110.10">
    <property type="entry name" value="Plant lipid-transfer and hydrophobic proteins"/>
    <property type="match status" value="1"/>
</dbReference>
<dbReference type="Pfam" id="PF14368">
    <property type="entry name" value="LTP_2"/>
    <property type="match status" value="1"/>
</dbReference>
<name>A0A1U7Y2A6_NICSY</name>
<sequence>MEAKQKLVIFVALVMVAAVGFEVAAAGSGDSPCGLSIGDLMSCKPAVSGPKPLPPSEKCCAALGKADLPCLCTFKNSPMISAFKINATLAMDLPSKCNLNSPNCAA</sequence>
<dbReference type="eggNOG" id="ENOG502R813">
    <property type="taxonomic scope" value="Eukaryota"/>
</dbReference>
<dbReference type="GeneID" id="104243727"/>
<dbReference type="KEGG" id="nsy:104243727"/>
<keyword evidence="3" id="KW-1185">Reference proteome</keyword>
<evidence type="ECO:0000259" key="2">
    <source>
        <dbReference type="SMART" id="SM00499"/>
    </source>
</evidence>
<reference evidence="4" key="2">
    <citation type="submission" date="2025-08" db="UniProtKB">
        <authorList>
            <consortium name="RefSeq"/>
        </authorList>
    </citation>
    <scope>IDENTIFICATION</scope>
    <source>
        <tissue evidence="4">Leaf</tissue>
    </source>
</reference>
<dbReference type="RefSeq" id="XP_009797273.1">
    <property type="nucleotide sequence ID" value="XM_009798971.1"/>
</dbReference>
<dbReference type="InterPro" id="IPR039265">
    <property type="entry name" value="DIR1-like"/>
</dbReference>
<dbReference type="InterPro" id="IPR016140">
    <property type="entry name" value="Bifunc_inhib/LTP/seed_store"/>
</dbReference>
<dbReference type="GO" id="GO:0009627">
    <property type="term" value="P:systemic acquired resistance"/>
    <property type="evidence" value="ECO:0007669"/>
    <property type="project" value="InterPro"/>
</dbReference>
<feature type="signal peptide" evidence="1">
    <location>
        <begin position="1"/>
        <end position="26"/>
    </location>
</feature>
<dbReference type="PANTHER" id="PTHR33122:SF79">
    <property type="entry name" value="LIPID-TRANSFER PROTEIN DIR1"/>
    <property type="match status" value="1"/>
</dbReference>
<dbReference type="GO" id="GO:0005504">
    <property type="term" value="F:fatty acid binding"/>
    <property type="evidence" value="ECO:0007669"/>
    <property type="project" value="InterPro"/>
</dbReference>
<organism evidence="3 4">
    <name type="scientific">Nicotiana sylvestris</name>
    <name type="common">Wood tobacco</name>
    <name type="synonym">South American tobacco</name>
    <dbReference type="NCBI Taxonomy" id="4096"/>
    <lineage>
        <taxon>Eukaryota</taxon>
        <taxon>Viridiplantae</taxon>
        <taxon>Streptophyta</taxon>
        <taxon>Embryophyta</taxon>
        <taxon>Tracheophyta</taxon>
        <taxon>Spermatophyta</taxon>
        <taxon>Magnoliopsida</taxon>
        <taxon>eudicotyledons</taxon>
        <taxon>Gunneridae</taxon>
        <taxon>Pentapetalae</taxon>
        <taxon>asterids</taxon>
        <taxon>lamiids</taxon>
        <taxon>Solanales</taxon>
        <taxon>Solanaceae</taxon>
        <taxon>Nicotianoideae</taxon>
        <taxon>Nicotianeae</taxon>
        <taxon>Nicotiana</taxon>
    </lineage>
</organism>
<dbReference type="InterPro" id="IPR036312">
    <property type="entry name" value="Bifun_inhib/LTP/seed_sf"/>
</dbReference>
<feature type="chain" id="PRO_5010587963" evidence="1">
    <location>
        <begin position="27"/>
        <end position="106"/>
    </location>
</feature>
<dbReference type="Proteomes" id="UP000189701">
    <property type="component" value="Unplaced"/>
</dbReference>
<evidence type="ECO:0000313" key="4">
    <source>
        <dbReference type="RefSeq" id="XP_009797273.1"/>
    </source>
</evidence>
<keyword evidence="1" id="KW-0732">Signal</keyword>
<dbReference type="OrthoDB" id="643149at2759"/>
<evidence type="ECO:0000313" key="3">
    <source>
        <dbReference type="Proteomes" id="UP000189701"/>
    </source>
</evidence>
<protein>
    <submittedName>
        <fullName evidence="4">Lipid-transfer protein DIR1</fullName>
    </submittedName>
</protein>
<evidence type="ECO:0000256" key="1">
    <source>
        <dbReference type="SAM" id="SignalP"/>
    </source>
</evidence>
<feature type="domain" description="Bifunctional inhibitor/plant lipid transfer protein/seed storage helical" evidence="2">
    <location>
        <begin position="33"/>
        <end position="104"/>
    </location>
</feature>
<reference evidence="3" key="1">
    <citation type="journal article" date="2013" name="Genome Biol.">
        <title>Reference genomes and transcriptomes of Nicotiana sylvestris and Nicotiana tomentosiformis.</title>
        <authorList>
            <person name="Sierro N."/>
            <person name="Battey J.N."/>
            <person name="Ouadi S."/>
            <person name="Bovet L."/>
            <person name="Goepfert S."/>
            <person name="Bakaher N."/>
            <person name="Peitsch M.C."/>
            <person name="Ivanov N.V."/>
        </authorList>
    </citation>
    <scope>NUCLEOTIDE SEQUENCE [LARGE SCALE GENOMIC DNA]</scope>
</reference>
<dbReference type="AlphaFoldDB" id="A0A1U7Y2A6"/>
<dbReference type="InterPro" id="IPR044741">
    <property type="entry name" value="NsLTP-like"/>
</dbReference>
<dbReference type="PANTHER" id="PTHR33122">
    <property type="entry name" value="LIPID BINDING PROTEIN-RELATED"/>
    <property type="match status" value="1"/>
</dbReference>
<dbReference type="CDD" id="cd04660">
    <property type="entry name" value="nsLTP_like"/>
    <property type="match status" value="1"/>
</dbReference>
<dbReference type="STRING" id="4096.A0A1U7Y2A6"/>